<name>A0A8S1PYA5_PARPR</name>
<comment type="caution">
    <text evidence="1">The sequence shown here is derived from an EMBL/GenBank/DDBJ whole genome shotgun (WGS) entry which is preliminary data.</text>
</comment>
<protein>
    <submittedName>
        <fullName evidence="1">Uncharacterized protein</fullName>
    </submittedName>
</protein>
<dbReference type="AlphaFoldDB" id="A0A8S1PYA5"/>
<organism evidence="1 2">
    <name type="scientific">Paramecium primaurelia</name>
    <dbReference type="NCBI Taxonomy" id="5886"/>
    <lineage>
        <taxon>Eukaryota</taxon>
        <taxon>Sar</taxon>
        <taxon>Alveolata</taxon>
        <taxon>Ciliophora</taxon>
        <taxon>Intramacronucleata</taxon>
        <taxon>Oligohymenophorea</taxon>
        <taxon>Peniculida</taxon>
        <taxon>Parameciidae</taxon>
        <taxon>Paramecium</taxon>
    </lineage>
</organism>
<dbReference type="Proteomes" id="UP000688137">
    <property type="component" value="Unassembled WGS sequence"/>
</dbReference>
<proteinExistence type="predicted"/>
<reference evidence="1" key="1">
    <citation type="submission" date="2021-01" db="EMBL/GenBank/DDBJ databases">
        <authorList>
            <consortium name="Genoscope - CEA"/>
            <person name="William W."/>
        </authorList>
    </citation>
    <scope>NUCLEOTIDE SEQUENCE</scope>
</reference>
<keyword evidence="2" id="KW-1185">Reference proteome</keyword>
<accession>A0A8S1PYA5</accession>
<dbReference type="EMBL" id="CAJJDM010000137">
    <property type="protein sequence ID" value="CAD8107529.1"/>
    <property type="molecule type" value="Genomic_DNA"/>
</dbReference>
<evidence type="ECO:0000313" key="1">
    <source>
        <dbReference type="EMBL" id="CAD8107529.1"/>
    </source>
</evidence>
<gene>
    <name evidence="1" type="ORF">PPRIM_AZ9-3.1.T1340030</name>
</gene>
<sequence length="52" mass="6270">MDQRVLKNQKRKKLLLQVQLKKKSNTITKLTLSWMNFGVEQKKEFYQVESQS</sequence>
<evidence type="ECO:0000313" key="2">
    <source>
        <dbReference type="Proteomes" id="UP000688137"/>
    </source>
</evidence>